<dbReference type="OrthoDB" id="3263at2157"/>
<evidence type="ECO:0000259" key="2">
    <source>
        <dbReference type="Pfam" id="PF01882"/>
    </source>
</evidence>
<sequence>MDREDLLVVTAILLFAQGYLFINIIPPLIGIGILIYLLSIKVSFNADVTIELLNKKFEVNEGEGVDLIFKIKNNSKIPLKLKIKEWGNNFKWYVEELFIDKNEEKRYKVRLIPKKKGRFEIENFIFTVFDVNRIFFKDVEVEEKVVLDVYPSIESLKNSIKRSRNIKIGKEILTALKIGYESLEFGELREYFPGDDYKHVDWKRTAKFGYLIVRDFLREKEGNVHVLVDVSNAFRKSKTDYLSLLVYYLIGFLNTKNKNYKIVIFDDLGVKKVYENLSLDSGKKYLEEFLKGLDGIPNLRIYKEKSGVLSHIPKLIEGGEVILITDVGLRFGDIIVFVEFMKKRGINTYIISLNPLLFLGEKYLNEDNIPKIYDRFIEREVIVKKLNILCPTVDLGPNDLVELAFKRGGK</sequence>
<dbReference type="PANTHER" id="PTHR33608">
    <property type="entry name" value="BLL2464 PROTEIN"/>
    <property type="match status" value="1"/>
</dbReference>
<dbReference type="RefSeq" id="WP_007043912.1">
    <property type="nucleotide sequence ID" value="NZ_AGJL01000008.1"/>
</dbReference>
<reference evidence="3 4" key="1">
    <citation type="submission" date="2011-09" db="EMBL/GenBank/DDBJ databases">
        <title>The draft genome of Methanotorris formicicus Mc-S-70.</title>
        <authorList>
            <consortium name="US DOE Joint Genome Institute (JGI-PGF)"/>
            <person name="Lucas S."/>
            <person name="Han J."/>
            <person name="Lapidus A."/>
            <person name="Cheng J.-F."/>
            <person name="Goodwin L."/>
            <person name="Pitluck S."/>
            <person name="Peters L."/>
            <person name="Land M.L."/>
            <person name="Hauser L."/>
            <person name="Sieprawska-Lupa M."/>
            <person name="Takai K."/>
            <person name="Miyazaki J."/>
            <person name="Whitman W."/>
            <person name="Woyke T.J."/>
        </authorList>
    </citation>
    <scope>NUCLEOTIDE SEQUENCE [LARGE SCALE GENOMIC DNA]</scope>
    <source>
        <strain evidence="3 4">Mc-S-70</strain>
    </source>
</reference>
<dbReference type="AlphaFoldDB" id="H1KXE5"/>
<evidence type="ECO:0000313" key="3">
    <source>
        <dbReference type="EMBL" id="EHP88357.1"/>
    </source>
</evidence>
<keyword evidence="1" id="KW-1133">Transmembrane helix</keyword>
<name>H1KXE5_9EURY</name>
<organism evidence="3 4">
    <name type="scientific">Methanotorris formicicus Mc-S-70</name>
    <dbReference type="NCBI Taxonomy" id="647171"/>
    <lineage>
        <taxon>Archaea</taxon>
        <taxon>Methanobacteriati</taxon>
        <taxon>Methanobacteriota</taxon>
        <taxon>Methanomada group</taxon>
        <taxon>Methanococci</taxon>
        <taxon>Methanococcales</taxon>
        <taxon>Methanocaldococcaceae</taxon>
        <taxon>Methanotorris</taxon>
    </lineage>
</organism>
<dbReference type="InterPro" id="IPR002881">
    <property type="entry name" value="DUF58"/>
</dbReference>
<dbReference type="PANTHER" id="PTHR33608:SF6">
    <property type="entry name" value="BLL2464 PROTEIN"/>
    <property type="match status" value="1"/>
</dbReference>
<evidence type="ECO:0000256" key="1">
    <source>
        <dbReference type="SAM" id="Phobius"/>
    </source>
</evidence>
<keyword evidence="1" id="KW-0472">Membrane</keyword>
<keyword evidence="1" id="KW-0812">Transmembrane</keyword>
<comment type="caution">
    <text evidence="3">The sequence shown here is derived from an EMBL/GenBank/DDBJ whole genome shotgun (WGS) entry which is preliminary data.</text>
</comment>
<dbReference type="EMBL" id="AGJL01000008">
    <property type="protein sequence ID" value="EHP88357.1"/>
    <property type="molecule type" value="Genomic_DNA"/>
</dbReference>
<dbReference type="STRING" id="647171.MetfoDRAFT_0468"/>
<evidence type="ECO:0000313" key="4">
    <source>
        <dbReference type="Proteomes" id="UP000003706"/>
    </source>
</evidence>
<keyword evidence="4" id="KW-1185">Reference proteome</keyword>
<accession>H1KXE5</accession>
<dbReference type="Pfam" id="PF01882">
    <property type="entry name" value="DUF58"/>
    <property type="match status" value="1"/>
</dbReference>
<proteinExistence type="predicted"/>
<feature type="domain" description="DUF58" evidence="2">
    <location>
        <begin position="187"/>
        <end position="259"/>
    </location>
</feature>
<dbReference type="Proteomes" id="UP000003706">
    <property type="component" value="Unassembled WGS sequence"/>
</dbReference>
<feature type="transmembrane region" description="Helical" evidence="1">
    <location>
        <begin position="6"/>
        <end position="38"/>
    </location>
</feature>
<protein>
    <recommendedName>
        <fullName evidence="2">DUF58 domain-containing protein</fullName>
    </recommendedName>
</protein>
<gene>
    <name evidence="3" type="ORF">MetfoDRAFT_0468</name>
</gene>